<name>A0A1I4W5Y8_9GAMM</name>
<dbReference type="Proteomes" id="UP000198968">
    <property type="component" value="Unassembled WGS sequence"/>
</dbReference>
<dbReference type="GO" id="GO:0043022">
    <property type="term" value="F:ribosome binding"/>
    <property type="evidence" value="ECO:0007669"/>
    <property type="project" value="InterPro"/>
</dbReference>
<dbReference type="Pfam" id="PF05957">
    <property type="entry name" value="DUF883"/>
    <property type="match status" value="1"/>
</dbReference>
<keyword evidence="4" id="KW-0997">Cell inner membrane</keyword>
<dbReference type="GO" id="GO:0005886">
    <property type="term" value="C:plasma membrane"/>
    <property type="evidence" value="ECO:0007669"/>
    <property type="project" value="UniProtKB-SubCell"/>
</dbReference>
<gene>
    <name evidence="11" type="ORF">SAMN05428971_0020</name>
</gene>
<dbReference type="GeneID" id="66824911"/>
<feature type="domain" description="DUF883" evidence="9">
    <location>
        <begin position="13"/>
        <end position="60"/>
    </location>
</feature>
<evidence type="ECO:0000259" key="10">
    <source>
        <dbReference type="Pfam" id="PF19029"/>
    </source>
</evidence>
<evidence type="ECO:0000313" key="11">
    <source>
        <dbReference type="EMBL" id="SFN08915.1"/>
    </source>
</evidence>
<keyword evidence="5 8" id="KW-0812">Transmembrane</keyword>
<dbReference type="InterPro" id="IPR010279">
    <property type="entry name" value="YqjD/ElaB"/>
</dbReference>
<feature type="domain" description="DUF883" evidence="10">
    <location>
        <begin position="76"/>
        <end position="104"/>
    </location>
</feature>
<sequence>MFNRTVKNDDIDINQDVNELADSLEALLKSYGSDAKDEVDSARSQAEKLLKQTRSRLNGGSNRVSQVARDASAQVDTYVHDKPWHGVGIGAAFGIVVGVLLASRR</sequence>
<dbReference type="AlphaFoldDB" id="A0A1I4W5Y8"/>
<dbReference type="PANTHER" id="PTHR35893:SF4">
    <property type="entry name" value="INNER MEMBRANE PROTEIN"/>
    <property type="match status" value="1"/>
</dbReference>
<evidence type="ECO:0000256" key="4">
    <source>
        <dbReference type="ARBA" id="ARBA00022519"/>
    </source>
</evidence>
<keyword evidence="6 8" id="KW-1133">Transmembrane helix</keyword>
<evidence type="ECO:0000256" key="5">
    <source>
        <dbReference type="ARBA" id="ARBA00022692"/>
    </source>
</evidence>
<reference evidence="12" key="1">
    <citation type="submission" date="2016-10" db="EMBL/GenBank/DDBJ databases">
        <authorList>
            <person name="Varghese N."/>
            <person name="Submissions S."/>
        </authorList>
    </citation>
    <scope>NUCLEOTIDE SEQUENCE [LARGE SCALE GENOMIC DNA]</scope>
    <source>
        <strain evidence="12">OV426</strain>
    </source>
</reference>
<dbReference type="EMBL" id="FOVG01000001">
    <property type="protein sequence ID" value="SFN08915.1"/>
    <property type="molecule type" value="Genomic_DNA"/>
</dbReference>
<proteinExistence type="inferred from homology"/>
<keyword evidence="12" id="KW-1185">Reference proteome</keyword>
<evidence type="ECO:0000256" key="3">
    <source>
        <dbReference type="ARBA" id="ARBA00022475"/>
    </source>
</evidence>
<keyword evidence="3" id="KW-1003">Cell membrane</keyword>
<evidence type="ECO:0000256" key="6">
    <source>
        <dbReference type="ARBA" id="ARBA00022989"/>
    </source>
</evidence>
<evidence type="ECO:0000256" key="1">
    <source>
        <dbReference type="ARBA" id="ARBA00004377"/>
    </source>
</evidence>
<evidence type="ECO:0000256" key="8">
    <source>
        <dbReference type="SAM" id="Phobius"/>
    </source>
</evidence>
<evidence type="ECO:0000313" key="12">
    <source>
        <dbReference type="Proteomes" id="UP000198968"/>
    </source>
</evidence>
<dbReference type="Pfam" id="PF19029">
    <property type="entry name" value="DUF883_C"/>
    <property type="match status" value="1"/>
</dbReference>
<evidence type="ECO:0000256" key="2">
    <source>
        <dbReference type="ARBA" id="ARBA00010423"/>
    </source>
</evidence>
<dbReference type="RefSeq" id="WP_010257764.1">
    <property type="nucleotide sequence ID" value="NZ_FOVG01000001.1"/>
</dbReference>
<evidence type="ECO:0000256" key="7">
    <source>
        <dbReference type="ARBA" id="ARBA00023136"/>
    </source>
</evidence>
<protein>
    <submittedName>
        <fullName evidence="11">Membrane-anchored ribosome-binding protein, inhibits growth in stationary phase, ElaB/YqjD/DUF883 family</fullName>
    </submittedName>
</protein>
<dbReference type="PANTHER" id="PTHR35893">
    <property type="entry name" value="INNER MEMBRANE PROTEIN-RELATED"/>
    <property type="match status" value="1"/>
</dbReference>
<keyword evidence="7 8" id="KW-0472">Membrane</keyword>
<organism evidence="11 12">
    <name type="scientific">Candidatus Pantoea varia</name>
    <dbReference type="NCBI Taxonomy" id="1881036"/>
    <lineage>
        <taxon>Bacteria</taxon>
        <taxon>Pseudomonadati</taxon>
        <taxon>Pseudomonadota</taxon>
        <taxon>Gammaproteobacteria</taxon>
        <taxon>Enterobacterales</taxon>
        <taxon>Erwiniaceae</taxon>
        <taxon>Pantoea</taxon>
    </lineage>
</organism>
<feature type="transmembrane region" description="Helical" evidence="8">
    <location>
        <begin position="84"/>
        <end position="102"/>
    </location>
</feature>
<accession>A0A1I4W5Y8</accession>
<comment type="subcellular location">
    <subcellularLocation>
        <location evidence="1">Cell inner membrane</location>
        <topology evidence="1">Single-pass membrane protein</topology>
    </subcellularLocation>
</comment>
<dbReference type="OrthoDB" id="6522731at2"/>
<dbReference type="InterPro" id="IPR043605">
    <property type="entry name" value="DUF883_C"/>
</dbReference>
<evidence type="ECO:0000259" key="9">
    <source>
        <dbReference type="Pfam" id="PF05957"/>
    </source>
</evidence>
<dbReference type="InterPro" id="IPR043604">
    <property type="entry name" value="DUF883_N"/>
</dbReference>
<comment type="similarity">
    <text evidence="2">Belongs to the ElaB/YgaM/YqjD family.</text>
</comment>